<dbReference type="EMBL" id="KB908814">
    <property type="protein sequence ID" value="EOA83989.1"/>
    <property type="molecule type" value="Genomic_DNA"/>
</dbReference>
<sequence length="61" mass="6966">MAVSVARQRASEHTGSGNVTCYESVRNETGLQEERNSMFWCGKRQFKLLGKLILFNLLNDM</sequence>
<dbReference type="AlphaFoldDB" id="R0K306"/>
<dbReference type="RefSeq" id="XP_008028420.1">
    <property type="nucleotide sequence ID" value="XM_008030229.1"/>
</dbReference>
<dbReference type="HOGENOM" id="CLU_2924179_0_0_1"/>
<evidence type="ECO:0000313" key="1">
    <source>
        <dbReference type="EMBL" id="EOA83989.1"/>
    </source>
</evidence>
<dbReference type="Proteomes" id="UP000016935">
    <property type="component" value="Unassembled WGS sequence"/>
</dbReference>
<protein>
    <submittedName>
        <fullName evidence="1">Uncharacterized protein</fullName>
    </submittedName>
</protein>
<accession>R0K306</accession>
<reference evidence="1 2" key="1">
    <citation type="journal article" date="2012" name="PLoS Pathog.">
        <title>Diverse lifestyles and strategies of plant pathogenesis encoded in the genomes of eighteen Dothideomycetes fungi.</title>
        <authorList>
            <person name="Ohm R.A."/>
            <person name="Feau N."/>
            <person name="Henrissat B."/>
            <person name="Schoch C.L."/>
            <person name="Horwitz B.A."/>
            <person name="Barry K.W."/>
            <person name="Condon B.J."/>
            <person name="Copeland A.C."/>
            <person name="Dhillon B."/>
            <person name="Glaser F."/>
            <person name="Hesse C.N."/>
            <person name="Kosti I."/>
            <person name="LaButti K."/>
            <person name="Lindquist E.A."/>
            <person name="Lucas S."/>
            <person name="Salamov A.A."/>
            <person name="Bradshaw R.E."/>
            <person name="Ciuffetti L."/>
            <person name="Hamelin R.C."/>
            <person name="Kema G.H.J."/>
            <person name="Lawrence C."/>
            <person name="Scott J.A."/>
            <person name="Spatafora J.W."/>
            <person name="Turgeon B.G."/>
            <person name="de Wit P.J.G.M."/>
            <person name="Zhong S."/>
            <person name="Goodwin S.B."/>
            <person name="Grigoriev I.V."/>
        </authorList>
    </citation>
    <scope>NUCLEOTIDE SEQUENCE [LARGE SCALE GENOMIC DNA]</scope>
    <source>
        <strain evidence="2">28A</strain>
    </source>
</reference>
<dbReference type="GeneID" id="19399095"/>
<reference evidence="1 2" key="2">
    <citation type="journal article" date="2013" name="PLoS Genet.">
        <title>Comparative genome structure, secondary metabolite, and effector coding capacity across Cochliobolus pathogens.</title>
        <authorList>
            <person name="Condon B.J."/>
            <person name="Leng Y."/>
            <person name="Wu D."/>
            <person name="Bushley K.E."/>
            <person name="Ohm R.A."/>
            <person name="Otillar R."/>
            <person name="Martin J."/>
            <person name="Schackwitz W."/>
            <person name="Grimwood J."/>
            <person name="MohdZainudin N."/>
            <person name="Xue C."/>
            <person name="Wang R."/>
            <person name="Manning V.A."/>
            <person name="Dhillon B."/>
            <person name="Tu Z.J."/>
            <person name="Steffenson B.J."/>
            <person name="Salamov A."/>
            <person name="Sun H."/>
            <person name="Lowry S."/>
            <person name="LaButti K."/>
            <person name="Han J."/>
            <person name="Copeland A."/>
            <person name="Lindquist E."/>
            <person name="Barry K."/>
            <person name="Schmutz J."/>
            <person name="Baker S.E."/>
            <person name="Ciuffetti L.M."/>
            <person name="Grigoriev I.V."/>
            <person name="Zhong S."/>
            <person name="Turgeon B.G."/>
        </authorList>
    </citation>
    <scope>NUCLEOTIDE SEQUENCE [LARGE SCALE GENOMIC DNA]</scope>
    <source>
        <strain evidence="2">28A</strain>
    </source>
</reference>
<gene>
    <name evidence="1" type="ORF">SETTUDRAFT_164319</name>
</gene>
<organism evidence="1 2">
    <name type="scientific">Exserohilum turcicum (strain 28A)</name>
    <name type="common">Northern leaf blight fungus</name>
    <name type="synonym">Setosphaeria turcica</name>
    <dbReference type="NCBI Taxonomy" id="671987"/>
    <lineage>
        <taxon>Eukaryota</taxon>
        <taxon>Fungi</taxon>
        <taxon>Dikarya</taxon>
        <taxon>Ascomycota</taxon>
        <taxon>Pezizomycotina</taxon>
        <taxon>Dothideomycetes</taxon>
        <taxon>Pleosporomycetidae</taxon>
        <taxon>Pleosporales</taxon>
        <taxon>Pleosporineae</taxon>
        <taxon>Pleosporaceae</taxon>
        <taxon>Exserohilum</taxon>
    </lineage>
</organism>
<keyword evidence="2" id="KW-1185">Reference proteome</keyword>
<name>R0K306_EXST2</name>
<proteinExistence type="predicted"/>
<evidence type="ECO:0000313" key="2">
    <source>
        <dbReference type="Proteomes" id="UP000016935"/>
    </source>
</evidence>